<name>A0A0A9BZA2_ARUDO</name>
<reference evidence="1" key="2">
    <citation type="journal article" date="2015" name="Data Brief">
        <title>Shoot transcriptome of the giant reed, Arundo donax.</title>
        <authorList>
            <person name="Barrero R.A."/>
            <person name="Guerrero F.D."/>
            <person name="Moolhuijzen P."/>
            <person name="Goolsby J.A."/>
            <person name="Tidwell J."/>
            <person name="Bellgard S.E."/>
            <person name="Bellgard M.I."/>
        </authorList>
    </citation>
    <scope>NUCLEOTIDE SEQUENCE</scope>
    <source>
        <tissue evidence="1">Shoot tissue taken approximately 20 cm above the soil surface</tissue>
    </source>
</reference>
<protein>
    <submittedName>
        <fullName evidence="1">Uncharacterized protein</fullName>
    </submittedName>
</protein>
<reference evidence="1" key="1">
    <citation type="submission" date="2014-09" db="EMBL/GenBank/DDBJ databases">
        <authorList>
            <person name="Magalhaes I.L.F."/>
            <person name="Oliveira U."/>
            <person name="Santos F.R."/>
            <person name="Vidigal T.H.D.A."/>
            <person name="Brescovit A.D."/>
            <person name="Santos A.J."/>
        </authorList>
    </citation>
    <scope>NUCLEOTIDE SEQUENCE</scope>
    <source>
        <tissue evidence="1">Shoot tissue taken approximately 20 cm above the soil surface</tissue>
    </source>
</reference>
<proteinExistence type="predicted"/>
<evidence type="ECO:0000313" key="1">
    <source>
        <dbReference type="EMBL" id="JAD67538.1"/>
    </source>
</evidence>
<dbReference type="EMBL" id="GBRH01230357">
    <property type="protein sequence ID" value="JAD67538.1"/>
    <property type="molecule type" value="Transcribed_RNA"/>
</dbReference>
<sequence>MAFRYLDRHLSSYKNRIASYVLRSEEHAWFGWFLDVACGIQLKFCRCNLSQPKSISGFVQLLYNLMPGPYFRRFHKSHI</sequence>
<dbReference type="AlphaFoldDB" id="A0A0A9BZA2"/>
<organism evidence="1">
    <name type="scientific">Arundo donax</name>
    <name type="common">Giant reed</name>
    <name type="synonym">Donax arundinaceus</name>
    <dbReference type="NCBI Taxonomy" id="35708"/>
    <lineage>
        <taxon>Eukaryota</taxon>
        <taxon>Viridiplantae</taxon>
        <taxon>Streptophyta</taxon>
        <taxon>Embryophyta</taxon>
        <taxon>Tracheophyta</taxon>
        <taxon>Spermatophyta</taxon>
        <taxon>Magnoliopsida</taxon>
        <taxon>Liliopsida</taxon>
        <taxon>Poales</taxon>
        <taxon>Poaceae</taxon>
        <taxon>PACMAD clade</taxon>
        <taxon>Arundinoideae</taxon>
        <taxon>Arundineae</taxon>
        <taxon>Arundo</taxon>
    </lineage>
</organism>
<accession>A0A0A9BZA2</accession>